<organism evidence="4 5">
    <name type="scientific">Tigriopus californicus</name>
    <name type="common">Marine copepod</name>
    <dbReference type="NCBI Taxonomy" id="6832"/>
    <lineage>
        <taxon>Eukaryota</taxon>
        <taxon>Metazoa</taxon>
        <taxon>Ecdysozoa</taxon>
        <taxon>Arthropoda</taxon>
        <taxon>Crustacea</taxon>
        <taxon>Multicrustacea</taxon>
        <taxon>Hexanauplia</taxon>
        <taxon>Copepoda</taxon>
        <taxon>Harpacticoida</taxon>
        <taxon>Harpacticidae</taxon>
        <taxon>Tigriopus</taxon>
    </lineage>
</organism>
<proteinExistence type="inferred from homology"/>
<evidence type="ECO:0000259" key="3">
    <source>
        <dbReference type="Pfam" id="PF07933"/>
    </source>
</evidence>
<accession>A0A553N9V1</accession>
<name>A0A553N9V1_TIGCA</name>
<dbReference type="STRING" id="6832.A0A553N9V1"/>
<dbReference type="AlphaFoldDB" id="A0A553N9V1"/>
<evidence type="ECO:0000256" key="2">
    <source>
        <dbReference type="SAM" id="MobiDB-lite"/>
    </source>
</evidence>
<keyword evidence="5" id="KW-1185">Reference proteome</keyword>
<dbReference type="EMBL" id="VCGU01000459">
    <property type="protein sequence ID" value="TRY62203.1"/>
    <property type="molecule type" value="Genomic_DNA"/>
</dbReference>
<comment type="similarity">
    <text evidence="1">Belongs to the NECAP family.</text>
</comment>
<dbReference type="Pfam" id="PF07933">
    <property type="entry name" value="DUF1681"/>
    <property type="match status" value="1"/>
</dbReference>
<protein>
    <recommendedName>
        <fullName evidence="3">NECAP PHear domain-containing protein</fullName>
    </recommendedName>
</protein>
<reference evidence="4 5" key="1">
    <citation type="journal article" date="2018" name="Nat. Ecol. Evol.">
        <title>Genomic signatures of mitonuclear coevolution across populations of Tigriopus californicus.</title>
        <authorList>
            <person name="Barreto F.S."/>
            <person name="Watson E.T."/>
            <person name="Lima T.G."/>
            <person name="Willett C.S."/>
            <person name="Edmands S."/>
            <person name="Li W."/>
            <person name="Burton R.S."/>
        </authorList>
    </citation>
    <scope>NUCLEOTIDE SEQUENCE [LARGE SCALE GENOMIC DNA]</scope>
    <source>
        <strain evidence="4 5">San Diego</strain>
    </source>
</reference>
<dbReference type="Proteomes" id="UP000318571">
    <property type="component" value="Chromosome 8"/>
</dbReference>
<dbReference type="Gene3D" id="2.30.29.30">
    <property type="entry name" value="Pleckstrin-homology domain (PH domain)/Phosphotyrosine-binding domain (PTB)"/>
    <property type="match status" value="1"/>
</dbReference>
<dbReference type="GO" id="GO:0006897">
    <property type="term" value="P:endocytosis"/>
    <property type="evidence" value="ECO:0007669"/>
    <property type="project" value="InterPro"/>
</dbReference>
<feature type="domain" description="NECAP PHear" evidence="3">
    <location>
        <begin position="2"/>
        <end position="157"/>
    </location>
</feature>
<evidence type="ECO:0000313" key="5">
    <source>
        <dbReference type="Proteomes" id="UP000318571"/>
    </source>
</evidence>
<comment type="caution">
    <text evidence="4">The sequence shown here is derived from an EMBL/GenBank/DDBJ whole genome shotgun (WGS) entry which is preliminary data.</text>
</comment>
<evidence type="ECO:0000313" key="4">
    <source>
        <dbReference type="EMBL" id="TRY62203.1"/>
    </source>
</evidence>
<dbReference type="InterPro" id="IPR011993">
    <property type="entry name" value="PH-like_dom_sf"/>
</dbReference>
<dbReference type="CDD" id="cd13228">
    <property type="entry name" value="PHear_NECAP"/>
    <property type="match status" value="1"/>
</dbReference>
<feature type="region of interest" description="Disordered" evidence="2">
    <location>
        <begin position="160"/>
        <end position="185"/>
    </location>
</feature>
<evidence type="ECO:0000256" key="1">
    <source>
        <dbReference type="ARBA" id="ARBA00007736"/>
    </source>
</evidence>
<sequence length="221" mass="24144">METTIMIKQEVMAYKIPAQASGNNGWKANSWSLDKPDWTGKLRLVAKDKDCVIKLEDKTSGKLYAECPVDAYPGPAVQSVSDSSRYFVIRISDEGTRTAHLGLGFADRSDAFDMNVSLQDHFKGLKVEEQIQKESEEPREQLDLSLKEGETIKVNINIPRKGNRERSRSPAVGVGPSGGVLPPPKVNMADAVAAAGLQVQKGPRIDAPPAKTAANPNWIQF</sequence>
<dbReference type="PANTHER" id="PTHR12847">
    <property type="entry name" value="ATP-BINDING CASSETTE ABC TRANSPORTER-RELATED"/>
    <property type="match status" value="1"/>
</dbReference>
<dbReference type="OMA" id="LTTNRGH"/>
<dbReference type="InterPro" id="IPR012466">
    <property type="entry name" value="NECAP_PHear"/>
</dbReference>
<dbReference type="PANTHER" id="PTHR12847:SF9">
    <property type="entry name" value="NECAP-LIKE PROTEIN CG9132"/>
    <property type="match status" value="1"/>
</dbReference>
<dbReference type="OrthoDB" id="10265489at2759"/>
<gene>
    <name evidence="4" type="ORF">TCAL_04420</name>
</gene>
<dbReference type="GO" id="GO:0030125">
    <property type="term" value="C:clathrin vesicle coat"/>
    <property type="evidence" value="ECO:0007669"/>
    <property type="project" value="TreeGrafter"/>
</dbReference>
<dbReference type="SUPFAM" id="SSF50729">
    <property type="entry name" value="PH domain-like"/>
    <property type="match status" value="1"/>
</dbReference>